<dbReference type="RefSeq" id="WP_056988770.1">
    <property type="nucleotide sequence ID" value="NZ_BJZG01000106.1"/>
</dbReference>
<dbReference type="AlphaFoldDB" id="A0AAD0X9A5"/>
<evidence type="ECO:0000313" key="4">
    <source>
        <dbReference type="EMBL" id="AYJ40220.1"/>
    </source>
</evidence>
<keyword evidence="1 4" id="KW-0808">Transferase</keyword>
<dbReference type="NCBIfam" id="TIGR00125">
    <property type="entry name" value="cyt_tran_rel"/>
    <property type="match status" value="1"/>
</dbReference>
<dbReference type="GO" id="GO:0047348">
    <property type="term" value="F:glycerol-3-phosphate cytidylyltransferase activity"/>
    <property type="evidence" value="ECO:0007669"/>
    <property type="project" value="UniProtKB-EC"/>
</dbReference>
<evidence type="ECO:0000256" key="1">
    <source>
        <dbReference type="ARBA" id="ARBA00022679"/>
    </source>
</evidence>
<dbReference type="Proteomes" id="UP000277896">
    <property type="component" value="Plasmid unnamed1"/>
</dbReference>
<dbReference type="EC" id="2.7.7.39" evidence="4"/>
<dbReference type="PANTHER" id="PTHR43793">
    <property type="entry name" value="FAD SYNTHASE"/>
    <property type="match status" value="1"/>
</dbReference>
<dbReference type="Pfam" id="PF01467">
    <property type="entry name" value="CTP_transf_like"/>
    <property type="match status" value="1"/>
</dbReference>
<dbReference type="InterPro" id="IPR006409">
    <property type="entry name" value="G3P_cytidylTrfase"/>
</dbReference>
<sequence length="130" mass="15185">MKRILTYGTFDLLHKGHVRLLKRARDLGDNLIVGVSTDDFNSIKGKRAYTSFEDRKYILEALSCVDRVIPENSWDQKIHDVMTNNIDIFVMGDDWKGKFDYLKEYCEVIYIPRTEGISTTKIKQDLESFN</sequence>
<proteinExistence type="predicted"/>
<dbReference type="GO" id="GO:0019350">
    <property type="term" value="P:teichoic acid biosynthetic process"/>
    <property type="evidence" value="ECO:0007669"/>
    <property type="project" value="InterPro"/>
</dbReference>
<name>A0AAD0X9A5_9LACO</name>
<geneLocation type="plasmid" evidence="4 5">
    <name>unnamed1</name>
</geneLocation>
<dbReference type="InterPro" id="IPR050385">
    <property type="entry name" value="Archaeal_FAD_synthase"/>
</dbReference>
<dbReference type="InterPro" id="IPR014729">
    <property type="entry name" value="Rossmann-like_a/b/a_fold"/>
</dbReference>
<keyword evidence="2 4" id="KW-0548">Nucleotidyltransferase</keyword>
<dbReference type="NCBIfam" id="TIGR01518">
    <property type="entry name" value="g3p_cytidyltrns"/>
    <property type="match status" value="1"/>
</dbReference>
<dbReference type="InterPro" id="IPR004821">
    <property type="entry name" value="Cyt_trans-like"/>
</dbReference>
<organism evidence="4 5">
    <name type="scientific">Lactiplantibacillus paraplantarum</name>
    <dbReference type="NCBI Taxonomy" id="60520"/>
    <lineage>
        <taxon>Bacteria</taxon>
        <taxon>Bacillati</taxon>
        <taxon>Bacillota</taxon>
        <taxon>Bacilli</taxon>
        <taxon>Lactobacillales</taxon>
        <taxon>Lactobacillaceae</taxon>
        <taxon>Lactiplantibacillus</taxon>
    </lineage>
</organism>
<accession>A0AAD0X9A5</accession>
<dbReference type="Gene3D" id="3.40.50.620">
    <property type="entry name" value="HUPs"/>
    <property type="match status" value="1"/>
</dbReference>
<dbReference type="PANTHER" id="PTHR43793:SF1">
    <property type="entry name" value="FAD SYNTHASE"/>
    <property type="match status" value="1"/>
</dbReference>
<feature type="domain" description="Cytidyltransferase-like" evidence="3">
    <location>
        <begin position="5"/>
        <end position="124"/>
    </location>
</feature>
<gene>
    <name evidence="4" type="primary">tagD</name>
    <name evidence="4" type="ORF">LP667_15590</name>
</gene>
<protein>
    <submittedName>
        <fullName evidence="4">Glycerol-3-phosphate cytidylyltransferase</fullName>
        <ecNumber evidence="4">2.7.7.39</ecNumber>
    </submittedName>
</protein>
<evidence type="ECO:0000256" key="2">
    <source>
        <dbReference type="ARBA" id="ARBA00022695"/>
    </source>
</evidence>
<dbReference type="EMBL" id="CP032745">
    <property type="protein sequence ID" value="AYJ40220.1"/>
    <property type="molecule type" value="Genomic_DNA"/>
</dbReference>
<evidence type="ECO:0000259" key="3">
    <source>
        <dbReference type="Pfam" id="PF01467"/>
    </source>
</evidence>
<dbReference type="GO" id="GO:0046872">
    <property type="term" value="F:metal ion binding"/>
    <property type="evidence" value="ECO:0007669"/>
    <property type="project" value="InterPro"/>
</dbReference>
<keyword evidence="4" id="KW-0614">Plasmid</keyword>
<dbReference type="GO" id="GO:0005737">
    <property type="term" value="C:cytoplasm"/>
    <property type="evidence" value="ECO:0007669"/>
    <property type="project" value="InterPro"/>
</dbReference>
<dbReference type="SUPFAM" id="SSF52374">
    <property type="entry name" value="Nucleotidylyl transferase"/>
    <property type="match status" value="1"/>
</dbReference>
<evidence type="ECO:0000313" key="5">
    <source>
        <dbReference type="Proteomes" id="UP000277896"/>
    </source>
</evidence>
<reference evidence="4 5" key="1">
    <citation type="submission" date="2018-10" db="EMBL/GenBank/DDBJ databases">
        <title>Genome seuquencing of Lactobacillus species.</title>
        <authorList>
            <person name="Baek C."/>
            <person name="Yi H."/>
        </authorList>
    </citation>
    <scope>NUCLEOTIDE SEQUENCE [LARGE SCALE GENOMIC DNA]</scope>
    <source>
        <strain evidence="4 5">DSM 10667</strain>
        <plasmid evidence="4 5">unnamed1</plasmid>
    </source>
</reference>